<keyword evidence="4" id="KW-1185">Reference proteome</keyword>
<feature type="compositionally biased region" description="Polar residues" evidence="1">
    <location>
        <begin position="247"/>
        <end position="256"/>
    </location>
</feature>
<protein>
    <submittedName>
        <fullName evidence="3">Uncharacterized protein</fullName>
    </submittedName>
</protein>
<accession>A0AAW0GSC8</accession>
<keyword evidence="2" id="KW-0812">Transmembrane</keyword>
<sequence>MALGGLGAAMFSSSSPLWSIHMALRKVDIQSMFLASMIVIVLVVLAYLTNPSETSFRTYLTEQSFRQHLRRLDDDNADESDDDEGSGVHYTLTRRNTTTSSALHKPGRAYSDSGSPFHFVNRASVSLRTPKHVFHSFAVFTIAAIVPNGTRSPIIKSADGPGSFVSDSWYIGAFGRWWRGGYTQHWWLDPIANTNDAESCNSGILDLKTLDSLECYDGLPYSVPALPPHLAKESTSKVRDSARTGHRTANSSGRSSTPPPLPKSASLPLHAPPPSAPPTQGDKSVIVQRNSPPTVQQSLVIPSVVTANATLSPGPQLQHSPSAVFDQSPVISDILRKIAASKTAVHDLRAQLSDFKSSAAESHSSIQNDLETNRERKRTEDAARNELKSRTKTLDDSKRSAEAVKREAEKKLKAAESARTNASERIERLDKEINKLRERMSEDERAIEDLVVHSDEKEGEFQKELELKRKEIKVAEDVVAALNTRAKELEEKIAEEEERLKHAKEQAELRRQDRDFYPLHVVHSQEASPTMSPWSPISASEDNLPSQDPHATIHTDRSEHIEVFPQAQILQLPPPVPHIGTRSRGSSGSSGIAGPTDFSSAISPRPRKLSLSVISNFREYPRAVVNPEPPSNNALVNTMPSSQIPIRPPNSFPLFDDALTGPVPSTRFAPFGDNELEVPPTGLHDIGAPSPKSTSLIPTSLIQSLEGSGSIEDVSRSFKSDSDDFLERDWRTGQSYPLHGAPVAVESPAGFSSSPTSLNHPGFDGIDHEDPFEIRPPPPLRHRLSAADSMDLHNAQLFPHPNRTSSDPQPLMRSRTRESDESNIGGNGTGHRRWFSSSPKDINKEKKGLNPEAKVFQLKKPSIPVMRNPAPKYDTLPPMSAQIPIPPHTNGSSTALPLPPPVRSTAPGSFMDSFLSTLSSRAFAPSPAEREALTRALGSSTNTSLERLPTLSEVAITSMPASPSHVHAHAHAHAHSLTHGAPTPTHVHNVAVGSGRPVSSISGLAWLQNLPRMRKSKFSPWEDEEPSSSGNGHASF</sequence>
<comment type="caution">
    <text evidence="3">The sequence shown here is derived from an EMBL/GenBank/DDBJ whole genome shotgun (WGS) entry which is preliminary data.</text>
</comment>
<feature type="region of interest" description="Disordered" evidence="1">
    <location>
        <begin position="355"/>
        <end position="423"/>
    </location>
</feature>
<feature type="region of interest" description="Disordered" evidence="1">
    <location>
        <begin position="227"/>
        <end position="286"/>
    </location>
</feature>
<evidence type="ECO:0000313" key="3">
    <source>
        <dbReference type="EMBL" id="KAK7692461.1"/>
    </source>
</evidence>
<feature type="region of interest" description="Disordered" evidence="1">
    <location>
        <begin position="72"/>
        <end position="91"/>
    </location>
</feature>
<feature type="region of interest" description="Disordered" evidence="1">
    <location>
        <begin position="527"/>
        <end position="549"/>
    </location>
</feature>
<name>A0AAW0GSC8_9APHY</name>
<feature type="region of interest" description="Disordered" evidence="1">
    <location>
        <begin position="1017"/>
        <end position="1036"/>
    </location>
</feature>
<feature type="region of interest" description="Disordered" evidence="1">
    <location>
        <begin position="796"/>
        <end position="850"/>
    </location>
</feature>
<feature type="compositionally biased region" description="Basic and acidic residues" evidence="1">
    <location>
        <begin position="230"/>
        <end position="243"/>
    </location>
</feature>
<feature type="compositionally biased region" description="Basic and acidic residues" evidence="1">
    <location>
        <begin position="371"/>
        <end position="423"/>
    </location>
</feature>
<dbReference type="AlphaFoldDB" id="A0AAW0GSC8"/>
<evidence type="ECO:0000313" key="4">
    <source>
        <dbReference type="Proteomes" id="UP001385951"/>
    </source>
</evidence>
<evidence type="ECO:0000256" key="1">
    <source>
        <dbReference type="SAM" id="MobiDB-lite"/>
    </source>
</evidence>
<dbReference type="PANTHER" id="PTHR43941">
    <property type="entry name" value="STRUCTURAL MAINTENANCE OF CHROMOSOMES PROTEIN 2"/>
    <property type="match status" value="1"/>
</dbReference>
<feature type="compositionally biased region" description="Polar residues" evidence="1">
    <location>
        <begin position="355"/>
        <end position="370"/>
    </location>
</feature>
<dbReference type="Proteomes" id="UP001385951">
    <property type="component" value="Unassembled WGS sequence"/>
</dbReference>
<organism evidence="3 4">
    <name type="scientific">Cerrena zonata</name>
    <dbReference type="NCBI Taxonomy" id="2478898"/>
    <lineage>
        <taxon>Eukaryota</taxon>
        <taxon>Fungi</taxon>
        <taxon>Dikarya</taxon>
        <taxon>Basidiomycota</taxon>
        <taxon>Agaricomycotina</taxon>
        <taxon>Agaricomycetes</taxon>
        <taxon>Polyporales</taxon>
        <taxon>Cerrenaceae</taxon>
        <taxon>Cerrena</taxon>
    </lineage>
</organism>
<feature type="region of interest" description="Disordered" evidence="1">
    <location>
        <begin position="580"/>
        <end position="605"/>
    </location>
</feature>
<evidence type="ECO:0000256" key="2">
    <source>
        <dbReference type="SAM" id="Phobius"/>
    </source>
</evidence>
<feature type="compositionally biased region" description="Acidic residues" evidence="1">
    <location>
        <begin position="75"/>
        <end position="85"/>
    </location>
</feature>
<feature type="compositionally biased region" description="Polar residues" evidence="1">
    <location>
        <begin position="1027"/>
        <end position="1036"/>
    </location>
</feature>
<feature type="transmembrane region" description="Helical" evidence="2">
    <location>
        <begin position="29"/>
        <end position="48"/>
    </location>
</feature>
<keyword evidence="2" id="KW-0472">Membrane</keyword>
<dbReference type="EMBL" id="JASBNA010000004">
    <property type="protein sequence ID" value="KAK7692461.1"/>
    <property type="molecule type" value="Genomic_DNA"/>
</dbReference>
<proteinExistence type="predicted"/>
<gene>
    <name evidence="3" type="ORF">QCA50_004086</name>
</gene>
<reference evidence="3 4" key="1">
    <citation type="submission" date="2022-09" db="EMBL/GenBank/DDBJ databases">
        <authorList>
            <person name="Palmer J.M."/>
        </authorList>
    </citation>
    <scope>NUCLEOTIDE SEQUENCE [LARGE SCALE GENOMIC DNA]</scope>
    <source>
        <strain evidence="3 4">DSM 7382</strain>
    </source>
</reference>
<feature type="compositionally biased region" description="Polar residues" evidence="1">
    <location>
        <begin position="527"/>
        <end position="546"/>
    </location>
</feature>
<keyword evidence="2" id="KW-1133">Transmembrane helix</keyword>